<gene>
    <name evidence="2" type="ORF">METZ01_LOCUS320702</name>
</gene>
<dbReference type="InterPro" id="IPR024311">
    <property type="entry name" value="Lipocalin-like"/>
</dbReference>
<evidence type="ECO:0000259" key="1">
    <source>
        <dbReference type="Pfam" id="PF13648"/>
    </source>
</evidence>
<dbReference type="Pfam" id="PF13648">
    <property type="entry name" value="Lipocalin_4"/>
    <property type="match status" value="1"/>
</dbReference>
<dbReference type="EMBL" id="UINC01104582">
    <property type="protein sequence ID" value="SVC67848.1"/>
    <property type="molecule type" value="Genomic_DNA"/>
</dbReference>
<evidence type="ECO:0000313" key="2">
    <source>
        <dbReference type="EMBL" id="SVC67848.1"/>
    </source>
</evidence>
<name>A0A382P532_9ZZZZ</name>
<proteinExistence type="predicted"/>
<organism evidence="2">
    <name type="scientific">marine metagenome</name>
    <dbReference type="NCBI Taxonomy" id="408172"/>
    <lineage>
        <taxon>unclassified sequences</taxon>
        <taxon>metagenomes</taxon>
        <taxon>ecological metagenomes</taxon>
    </lineage>
</organism>
<reference evidence="2" key="1">
    <citation type="submission" date="2018-05" db="EMBL/GenBank/DDBJ databases">
        <authorList>
            <person name="Lanie J.A."/>
            <person name="Ng W.-L."/>
            <person name="Kazmierczak K.M."/>
            <person name="Andrzejewski T.M."/>
            <person name="Davidsen T.M."/>
            <person name="Wayne K.J."/>
            <person name="Tettelin H."/>
            <person name="Glass J.I."/>
            <person name="Rusch D."/>
            <person name="Podicherti R."/>
            <person name="Tsui H.-C.T."/>
            <person name="Winkler M.E."/>
        </authorList>
    </citation>
    <scope>NUCLEOTIDE SEQUENCE</scope>
</reference>
<protein>
    <recommendedName>
        <fullName evidence="1">Lipocalin-like domain-containing protein</fullName>
    </recommendedName>
</protein>
<feature type="domain" description="Lipocalin-like" evidence="1">
    <location>
        <begin position="25"/>
        <end position="107"/>
    </location>
</feature>
<dbReference type="AlphaFoldDB" id="A0A382P532"/>
<dbReference type="PROSITE" id="PS51257">
    <property type="entry name" value="PROKAR_LIPOPROTEIN"/>
    <property type="match status" value="1"/>
</dbReference>
<accession>A0A382P532</accession>
<sequence>MKKMIMLFSLLFAFSCEDKDDSFSIIGKWQYTHILESSGEWRIIVNGDRFNFKESGMVTHTYFEEGEDKSKEVSYTYRVFDRGNISLTIDYASGNIWTKNIVIESNEIMIWKPTGPSYESEGTKLKKI</sequence>